<comment type="caution">
    <text evidence="2">The sequence shown here is derived from an EMBL/GenBank/DDBJ whole genome shotgun (WGS) entry which is preliminary data.</text>
</comment>
<name>A0A8H7TKI5_9HELO</name>
<dbReference type="EMBL" id="JAFJYH010000076">
    <property type="protein sequence ID" value="KAG4420860.1"/>
    <property type="molecule type" value="Genomic_DNA"/>
</dbReference>
<gene>
    <name evidence="2" type="ORF">IFR04_006042</name>
</gene>
<proteinExistence type="predicted"/>
<evidence type="ECO:0000313" key="2">
    <source>
        <dbReference type="EMBL" id="KAG4420860.1"/>
    </source>
</evidence>
<evidence type="ECO:0000313" key="3">
    <source>
        <dbReference type="Proteomes" id="UP000664132"/>
    </source>
</evidence>
<organism evidence="2 3">
    <name type="scientific">Cadophora malorum</name>
    <dbReference type="NCBI Taxonomy" id="108018"/>
    <lineage>
        <taxon>Eukaryota</taxon>
        <taxon>Fungi</taxon>
        <taxon>Dikarya</taxon>
        <taxon>Ascomycota</taxon>
        <taxon>Pezizomycotina</taxon>
        <taxon>Leotiomycetes</taxon>
        <taxon>Helotiales</taxon>
        <taxon>Ploettnerulaceae</taxon>
        <taxon>Cadophora</taxon>
    </lineage>
</organism>
<dbReference type="OrthoDB" id="3511733at2759"/>
<evidence type="ECO:0000256" key="1">
    <source>
        <dbReference type="SAM" id="MobiDB-lite"/>
    </source>
</evidence>
<dbReference type="Proteomes" id="UP000664132">
    <property type="component" value="Unassembled WGS sequence"/>
</dbReference>
<sequence>MRPARILGDVPESIERSTNHDSAMEEDDDAKLSHQSVELSTDAPDHSSNFILGRSHDTSPPSDFGLRHDIRSGGANVNMPDAYARIQAYKPPAYVSPYGQSATSKIAATANKSVDLSTKVDKPRRLSLQEDPPWLCCFAQKRIPEWRRHAEVWNPGTSLVCTASAPQPCQHKKCEDCLWESLEVSPENVNNPNLALSEPTEVVVKTEASAIEDKLEGVLPNRDLAEQAPQEDISHLESSFEMTPSSILIPQSTNWDPKTGRLRLWPKD</sequence>
<protein>
    <submittedName>
        <fullName evidence="2">Uncharacterized protein</fullName>
    </submittedName>
</protein>
<feature type="region of interest" description="Disordered" evidence="1">
    <location>
        <begin position="1"/>
        <end position="62"/>
    </location>
</feature>
<accession>A0A8H7TKI5</accession>
<keyword evidence="3" id="KW-1185">Reference proteome</keyword>
<dbReference type="AlphaFoldDB" id="A0A8H7TKI5"/>
<reference evidence="2" key="1">
    <citation type="submission" date="2021-02" db="EMBL/GenBank/DDBJ databases">
        <title>Genome sequence Cadophora malorum strain M34.</title>
        <authorList>
            <person name="Stefanovic E."/>
            <person name="Vu D."/>
            <person name="Scully C."/>
            <person name="Dijksterhuis J."/>
            <person name="Roader J."/>
            <person name="Houbraken J."/>
        </authorList>
    </citation>
    <scope>NUCLEOTIDE SEQUENCE</scope>
    <source>
        <strain evidence="2">M34</strain>
    </source>
</reference>
<feature type="compositionally biased region" description="Basic and acidic residues" evidence="1">
    <location>
        <begin position="13"/>
        <end position="23"/>
    </location>
</feature>